<organism evidence="1 2">
    <name type="scientific">Rhizopus delemar</name>
    <dbReference type="NCBI Taxonomy" id="936053"/>
    <lineage>
        <taxon>Eukaryota</taxon>
        <taxon>Fungi</taxon>
        <taxon>Fungi incertae sedis</taxon>
        <taxon>Mucoromycota</taxon>
        <taxon>Mucoromycotina</taxon>
        <taxon>Mucoromycetes</taxon>
        <taxon>Mucorales</taxon>
        <taxon>Mucorineae</taxon>
        <taxon>Rhizopodaceae</taxon>
        <taxon>Rhizopus</taxon>
    </lineage>
</organism>
<sequence length="85" mass="9257">MLDAPDLCRHLADIDIRDLGLGTDLLCCRGRNDAQLGLRFGQCRLEVKPLLDAGLFREDVAQFVGAPKMLERLHVEDGNGHGAGS</sequence>
<dbReference type="AlphaFoldDB" id="A0A9P6Y3R5"/>
<keyword evidence="2" id="KW-1185">Reference proteome</keyword>
<evidence type="ECO:0000313" key="1">
    <source>
        <dbReference type="EMBL" id="KAG1538742.1"/>
    </source>
</evidence>
<proteinExistence type="predicted"/>
<name>A0A9P6Y3R5_9FUNG</name>
<reference evidence="1 2" key="1">
    <citation type="journal article" date="2020" name="Microb. Genom.">
        <title>Genetic diversity of clinical and environmental Mucorales isolates obtained from an investigation of mucormycosis cases among solid organ transplant recipients.</title>
        <authorList>
            <person name="Nguyen M.H."/>
            <person name="Kaul D."/>
            <person name="Muto C."/>
            <person name="Cheng S.J."/>
            <person name="Richter R.A."/>
            <person name="Bruno V.M."/>
            <person name="Liu G."/>
            <person name="Beyhan S."/>
            <person name="Sundermann A.J."/>
            <person name="Mounaud S."/>
            <person name="Pasculle A.W."/>
            <person name="Nierman W.C."/>
            <person name="Driscoll E."/>
            <person name="Cumbie R."/>
            <person name="Clancy C.J."/>
            <person name="Dupont C.L."/>
        </authorList>
    </citation>
    <scope>NUCLEOTIDE SEQUENCE [LARGE SCALE GENOMIC DNA]</scope>
    <source>
        <strain evidence="1 2">GL24</strain>
    </source>
</reference>
<dbReference type="Proteomes" id="UP000740926">
    <property type="component" value="Unassembled WGS sequence"/>
</dbReference>
<evidence type="ECO:0000313" key="2">
    <source>
        <dbReference type="Proteomes" id="UP000740926"/>
    </source>
</evidence>
<protein>
    <submittedName>
        <fullName evidence="1">Uncharacterized protein</fullName>
    </submittedName>
</protein>
<comment type="caution">
    <text evidence="1">The sequence shown here is derived from an EMBL/GenBank/DDBJ whole genome shotgun (WGS) entry which is preliminary data.</text>
</comment>
<dbReference type="EMBL" id="JAANIU010007174">
    <property type="protein sequence ID" value="KAG1538742.1"/>
    <property type="molecule type" value="Genomic_DNA"/>
</dbReference>
<accession>A0A9P6Y3R5</accession>
<gene>
    <name evidence="1" type="ORF">G6F50_014621</name>
</gene>